<dbReference type="Proteomes" id="UP000026960">
    <property type="component" value="Chromosome 8"/>
</dbReference>
<dbReference type="STRING" id="65489.A0A0D3GXT8"/>
<dbReference type="HOGENOM" id="CLU_478496_0_0_1"/>
<organism evidence="10">
    <name type="scientific">Oryza barthii</name>
    <dbReference type="NCBI Taxonomy" id="65489"/>
    <lineage>
        <taxon>Eukaryota</taxon>
        <taxon>Viridiplantae</taxon>
        <taxon>Streptophyta</taxon>
        <taxon>Embryophyta</taxon>
        <taxon>Tracheophyta</taxon>
        <taxon>Spermatophyta</taxon>
        <taxon>Magnoliopsida</taxon>
        <taxon>Liliopsida</taxon>
        <taxon>Poales</taxon>
        <taxon>Poaceae</taxon>
        <taxon>BOP clade</taxon>
        <taxon>Oryzoideae</taxon>
        <taxon>Oryzeae</taxon>
        <taxon>Oryzinae</taxon>
        <taxon>Oryza</taxon>
    </lineage>
</organism>
<dbReference type="Gramene" id="OBART08G07170.1">
    <property type="protein sequence ID" value="OBART08G07170.1"/>
    <property type="gene ID" value="OBART08G07170"/>
</dbReference>
<evidence type="ECO:0000256" key="5">
    <source>
        <dbReference type="ARBA" id="ARBA00023180"/>
    </source>
</evidence>
<evidence type="ECO:0000256" key="2">
    <source>
        <dbReference type="ARBA" id="ARBA00022679"/>
    </source>
</evidence>
<feature type="signal peptide" evidence="8">
    <location>
        <begin position="1"/>
        <end position="26"/>
    </location>
</feature>
<feature type="chain" id="PRO_5002276558" description="xyloglucan:xyloglucosyl transferase" evidence="8">
    <location>
        <begin position="27"/>
        <end position="651"/>
    </location>
</feature>
<keyword evidence="2" id="KW-0808">Transferase</keyword>
<evidence type="ECO:0000256" key="7">
    <source>
        <dbReference type="ARBA" id="ARBA00034022"/>
    </source>
</evidence>
<dbReference type="InterPro" id="IPR008263">
    <property type="entry name" value="GH16_AS"/>
</dbReference>
<dbReference type="PANTHER" id="PTHR31062">
    <property type="entry name" value="XYLOGLUCAN ENDOTRANSGLUCOSYLASE/HYDROLASE PROTEIN 8-RELATED"/>
    <property type="match status" value="1"/>
</dbReference>
<keyword evidence="3" id="KW-0378">Hydrolase</keyword>
<protein>
    <recommendedName>
        <fullName evidence="1">xyloglucan:xyloglucosyl transferase</fullName>
        <ecNumber evidence="1">2.4.1.207</ecNumber>
    </recommendedName>
</protein>
<proteinExistence type="predicted"/>
<evidence type="ECO:0000256" key="1">
    <source>
        <dbReference type="ARBA" id="ARBA00012152"/>
    </source>
</evidence>
<evidence type="ECO:0000256" key="6">
    <source>
        <dbReference type="ARBA" id="ARBA00023295"/>
    </source>
</evidence>
<comment type="catalytic activity">
    <reaction evidence="7">
        <text>breaks a beta-(1-&gt;4) bond in the backbone of a xyloglucan and transfers the xyloglucanyl segment on to O-4 of the non-reducing terminal glucose residue of an acceptor, which can be a xyloglucan or an oligosaccharide of xyloglucan.</text>
        <dbReference type="EC" id="2.4.1.207"/>
    </reaction>
</comment>
<dbReference type="InterPro" id="IPR013320">
    <property type="entry name" value="ConA-like_dom_sf"/>
</dbReference>
<dbReference type="PROSITE" id="PS51762">
    <property type="entry name" value="GH16_2"/>
    <property type="match status" value="2"/>
</dbReference>
<keyword evidence="4" id="KW-1015">Disulfide bond</keyword>
<dbReference type="AlphaFoldDB" id="A0A0D3GXT8"/>
<reference evidence="10" key="1">
    <citation type="journal article" date="2009" name="Rice">
        <title>De Novo Next Generation Sequencing of Plant Genomes.</title>
        <authorList>
            <person name="Rounsley S."/>
            <person name="Marri P.R."/>
            <person name="Yu Y."/>
            <person name="He R."/>
            <person name="Sisneros N."/>
            <person name="Goicoechea J.L."/>
            <person name="Lee S.J."/>
            <person name="Angelova A."/>
            <person name="Kudrna D."/>
            <person name="Luo M."/>
            <person name="Affourtit J."/>
            <person name="Desany B."/>
            <person name="Knight J."/>
            <person name="Niazi F."/>
            <person name="Egholm M."/>
            <person name="Wing R.A."/>
        </authorList>
    </citation>
    <scope>NUCLEOTIDE SEQUENCE [LARGE SCALE GENOMIC DNA]</scope>
    <source>
        <strain evidence="10">cv. IRGC 105608</strain>
    </source>
</reference>
<dbReference type="GO" id="GO:0004553">
    <property type="term" value="F:hydrolase activity, hydrolyzing O-glycosyl compounds"/>
    <property type="evidence" value="ECO:0007669"/>
    <property type="project" value="InterPro"/>
</dbReference>
<dbReference type="InterPro" id="IPR016455">
    <property type="entry name" value="XTH"/>
</dbReference>
<dbReference type="GO" id="GO:0042546">
    <property type="term" value="P:cell wall biogenesis"/>
    <property type="evidence" value="ECO:0007669"/>
    <property type="project" value="InterPro"/>
</dbReference>
<evidence type="ECO:0000256" key="8">
    <source>
        <dbReference type="SAM" id="SignalP"/>
    </source>
</evidence>
<dbReference type="GO" id="GO:0010411">
    <property type="term" value="P:xyloglucan metabolic process"/>
    <property type="evidence" value="ECO:0007669"/>
    <property type="project" value="InterPro"/>
</dbReference>
<evidence type="ECO:0000256" key="3">
    <source>
        <dbReference type="ARBA" id="ARBA00022801"/>
    </source>
</evidence>
<dbReference type="EnsemblPlants" id="OBART08G07170.1">
    <property type="protein sequence ID" value="OBART08G07170.1"/>
    <property type="gene ID" value="OBART08G07170"/>
</dbReference>
<keyword evidence="8" id="KW-0732">Signal</keyword>
<dbReference type="EC" id="2.4.1.207" evidence="1"/>
<dbReference type="Pfam" id="PF00722">
    <property type="entry name" value="Glyco_hydro_16"/>
    <property type="match status" value="2"/>
</dbReference>
<keyword evidence="6" id="KW-0326">Glycosidase</keyword>
<name>A0A0D3GXT8_9ORYZ</name>
<accession>A0A0D3GXT8</accession>
<keyword evidence="5" id="KW-0325">Glycoprotein</keyword>
<evidence type="ECO:0000313" key="11">
    <source>
        <dbReference type="Proteomes" id="UP000026960"/>
    </source>
</evidence>
<evidence type="ECO:0000256" key="4">
    <source>
        <dbReference type="ARBA" id="ARBA00023157"/>
    </source>
</evidence>
<reference evidence="10" key="2">
    <citation type="submission" date="2015-03" db="UniProtKB">
        <authorList>
            <consortium name="EnsemblPlants"/>
        </authorList>
    </citation>
    <scope>IDENTIFICATION</scope>
</reference>
<sequence>MGQARAHLLASLWAFYLILAISMVTGDLTNDLDILWGNSKVFYDNSGKQTISLTLDRWTTSAFRSKSTYLFSRIDMDIKLVAGDSAGTVTTLYMITEGLWQFHDEIDLEFLGNSTGEPYTLHTNLYARGKGGREKRYKLWFDPTADFHTYTIIWNQRNILILVDDKLIRQIKNNLMYSVPYPTYQPMRVYGSIWNADDWATMGGRVKTDWSQAPFTAYFRNYRAIACPPQQSSPLCGQSSGNWFNQELDVTRKQQLQEVDANYKIYDYCTDTKRFKDNLPKESTMGRLANWSDDRTSKSTPDYRIQAGSFLLKLWFRPIFIIFFMPTSSCQPMMSSSYTFQESKHTPQSAYSLRHFALAKAMGQHRAQLLPSMSMAALYLILATSPVISDMTDSLDMLWGNTQVLYDSTGHQIVSLSLDRWTTSAFRSKTKYLFARIDMDIKLVAKDSAGTVTTLYMITEGLWDIHDEIDLEFLGNTTGEPYTLHTNIYARGTGGREKQYRLWFDPTEDFHTYTIIWNPQMILILVDGTPIRQMKNQLRNDIPFPLYQPMRLYASIWDADDWATQGGRIKTDWSQAPFTAFFRNYQANACIPYKTAWICSQGSNDSSWFTQDLDEEGKQKLKDVDDNYKIYDYCTDSRRYPNGYPPECGSQ</sequence>
<dbReference type="SUPFAM" id="SSF49899">
    <property type="entry name" value="Concanavalin A-like lectins/glucanases"/>
    <property type="match status" value="2"/>
</dbReference>
<dbReference type="GO" id="GO:0048046">
    <property type="term" value="C:apoplast"/>
    <property type="evidence" value="ECO:0007669"/>
    <property type="project" value="InterPro"/>
</dbReference>
<evidence type="ECO:0000259" key="9">
    <source>
        <dbReference type="PROSITE" id="PS51762"/>
    </source>
</evidence>
<dbReference type="CDD" id="cd02176">
    <property type="entry name" value="GH16_XET"/>
    <property type="match status" value="1"/>
</dbReference>
<dbReference type="InterPro" id="IPR010713">
    <property type="entry name" value="XET_C"/>
</dbReference>
<feature type="domain" description="GH16" evidence="9">
    <location>
        <begin position="293"/>
        <end position="582"/>
    </location>
</feature>
<keyword evidence="11" id="KW-1185">Reference proteome</keyword>
<dbReference type="Gene3D" id="2.60.120.200">
    <property type="match status" value="2"/>
</dbReference>
<dbReference type="Pfam" id="PF06955">
    <property type="entry name" value="XET_C"/>
    <property type="match status" value="2"/>
</dbReference>
<dbReference type="eggNOG" id="ENOG502QQ71">
    <property type="taxonomic scope" value="Eukaryota"/>
</dbReference>
<dbReference type="GO" id="GO:0016762">
    <property type="term" value="F:xyloglucan:xyloglucosyl transferase activity"/>
    <property type="evidence" value="ECO:0007669"/>
    <property type="project" value="UniProtKB-EC"/>
</dbReference>
<feature type="domain" description="GH16" evidence="9">
    <location>
        <begin position="1"/>
        <end position="219"/>
    </location>
</feature>
<dbReference type="InterPro" id="IPR000757">
    <property type="entry name" value="Beta-glucanase-like"/>
</dbReference>
<evidence type="ECO:0000313" key="10">
    <source>
        <dbReference type="EnsemblPlants" id="OBART08G07170.1"/>
    </source>
</evidence>
<dbReference type="PaxDb" id="65489-OBART08G07170.1"/>
<dbReference type="InterPro" id="IPR044791">
    <property type="entry name" value="Beta-glucanase/XTH"/>
</dbReference>
<dbReference type="PROSITE" id="PS01034">
    <property type="entry name" value="GH16_1"/>
    <property type="match status" value="2"/>
</dbReference>